<evidence type="ECO:0000313" key="2">
    <source>
        <dbReference type="WBParaSite" id="jg11529"/>
    </source>
</evidence>
<name>A0A915CQJ4_9BILA</name>
<reference evidence="2" key="1">
    <citation type="submission" date="2022-11" db="UniProtKB">
        <authorList>
            <consortium name="WormBaseParasite"/>
        </authorList>
    </citation>
    <scope>IDENTIFICATION</scope>
</reference>
<keyword evidence="1" id="KW-1185">Reference proteome</keyword>
<protein>
    <submittedName>
        <fullName evidence="2">Uncharacterized protein</fullName>
    </submittedName>
</protein>
<accession>A0A915CQJ4</accession>
<dbReference type="Proteomes" id="UP000887574">
    <property type="component" value="Unplaced"/>
</dbReference>
<proteinExistence type="predicted"/>
<sequence>MLLGRILIAPDVPVVRALVNRLNTPLQQADLLKDSLLDLATLAGPLQQAIFHSDVQAMLQNVVKLVPELGKKDVNGSMSWLLHLFNSSSDPQSLMAIIKQGTSYVDAAFKVDLRIYIIPVLV</sequence>
<evidence type="ECO:0000313" key="1">
    <source>
        <dbReference type="Proteomes" id="UP000887574"/>
    </source>
</evidence>
<dbReference type="WBParaSite" id="jg11529">
    <property type="protein sequence ID" value="jg11529"/>
    <property type="gene ID" value="jg11529"/>
</dbReference>
<dbReference type="AlphaFoldDB" id="A0A915CQJ4"/>
<organism evidence="1 2">
    <name type="scientific">Ditylenchus dipsaci</name>
    <dbReference type="NCBI Taxonomy" id="166011"/>
    <lineage>
        <taxon>Eukaryota</taxon>
        <taxon>Metazoa</taxon>
        <taxon>Ecdysozoa</taxon>
        <taxon>Nematoda</taxon>
        <taxon>Chromadorea</taxon>
        <taxon>Rhabditida</taxon>
        <taxon>Tylenchina</taxon>
        <taxon>Tylenchomorpha</taxon>
        <taxon>Sphaerularioidea</taxon>
        <taxon>Anguinidae</taxon>
        <taxon>Anguininae</taxon>
        <taxon>Ditylenchus</taxon>
    </lineage>
</organism>